<dbReference type="Pfam" id="PF13786">
    <property type="entry name" value="DUF4179"/>
    <property type="match status" value="1"/>
</dbReference>
<feature type="transmembrane region" description="Helical" evidence="1">
    <location>
        <begin position="55"/>
        <end position="73"/>
    </location>
</feature>
<organism evidence="3">
    <name type="scientific">Paenibacillus ihbetae</name>
    <dbReference type="NCBI Taxonomy" id="1870820"/>
    <lineage>
        <taxon>Bacteria</taxon>
        <taxon>Bacillati</taxon>
        <taxon>Bacillota</taxon>
        <taxon>Bacilli</taxon>
        <taxon>Bacillales</taxon>
        <taxon>Paenibacillaceae</taxon>
        <taxon>Paenibacillus</taxon>
    </lineage>
</organism>
<reference evidence="4 5" key="2">
    <citation type="submission" date="2016-12" db="EMBL/GenBank/DDBJ databases">
        <title>Genome sequencing and description of Paenibacillus sp. nov. from high altitude lake in the Indian Trans- Himalayas.</title>
        <authorList>
            <person name="Kiran S."/>
            <person name="Swarnkar M.K."/>
            <person name="Rana A."/>
            <person name="Tewari R."/>
            <person name="Gulati A."/>
        </authorList>
    </citation>
    <scope>NUCLEOTIDE SEQUENCE [LARGE SCALE GENOMIC DNA]</scope>
    <source>
        <strain evidence="4 5">IHBB 9951</strain>
    </source>
</reference>
<keyword evidence="1" id="KW-0812">Transmembrane</keyword>
<dbReference type="InterPro" id="IPR025436">
    <property type="entry name" value="DUF4179"/>
</dbReference>
<sequence length="551" mass="61854">MERLENQMKNQMKHSNTVPYPDFDRMWSSIQQGELRTAAGGELAAPRSRSRKRTAIAISLSVALMATPVYAAVTYDWSNLLSFRAGIETALEQGLGQTIEQSVTRDGITLTLHTAFTDENRTFLLYSLDPGASGKGKNIGFENIGLQDADGKLIKGYYYHQWNEELQVFQGYFETDWVLNERQAEMEFVVENIRFIGDGSQTIAFRPDHPETQTFEIQKDGIDTVTLQSFDQPGDKVLLNSVITFTDPAVQSNSWVRIEATDKEGARIKETETPVFGTPGASDEYSSQQVFSAASLRAEGTTFQLKYERTLGTADGTWSLGTSLSKKQLEDSSFRERLNIPITEVPGGTKIDEMIVTPTQVRLVLTREEKFTGAHYMNYKLDVGGKLLHGSVWLVPNQSNKTELRFEMAGLTPESLAQQPLTLIANHRVDEYKGDGRPVVRLTGISTERQTITSSVGEYPVTWTYYMKDGNLYVESSSTDSAFGGVNQTYYLDGKDREYGRPAILGVFGDGNNQHMDVYENYNGTEQELYIYNYTTTQPDDELRVPIRHGK</sequence>
<dbReference type="EMBL" id="MRVI01000002">
    <property type="protein sequence ID" value="OOC59272.1"/>
    <property type="molecule type" value="Genomic_DNA"/>
</dbReference>
<name>A0A1B2E097_9BACL</name>
<keyword evidence="1" id="KW-0472">Membrane</keyword>
<dbReference type="EMBL" id="CP016809">
    <property type="protein sequence ID" value="ANY73349.1"/>
    <property type="molecule type" value="Genomic_DNA"/>
</dbReference>
<evidence type="ECO:0000259" key="2">
    <source>
        <dbReference type="Pfam" id="PF13786"/>
    </source>
</evidence>
<dbReference type="RefSeq" id="WP_077570292.1">
    <property type="nucleotide sequence ID" value="NZ_CP016809.1"/>
</dbReference>
<dbReference type="Proteomes" id="UP000189059">
    <property type="component" value="Unassembled WGS sequence"/>
</dbReference>
<evidence type="ECO:0000313" key="4">
    <source>
        <dbReference type="EMBL" id="OOC59272.1"/>
    </source>
</evidence>
<evidence type="ECO:0000313" key="5">
    <source>
        <dbReference type="Proteomes" id="UP000189059"/>
    </source>
</evidence>
<evidence type="ECO:0000256" key="1">
    <source>
        <dbReference type="SAM" id="Phobius"/>
    </source>
</evidence>
<accession>A0A1B2E097</accession>
<proteinExistence type="predicted"/>
<feature type="domain" description="DUF4179" evidence="2">
    <location>
        <begin position="48"/>
        <end position="128"/>
    </location>
</feature>
<protein>
    <submittedName>
        <fullName evidence="3">RNA polymerase subunit sigma</fullName>
    </submittedName>
</protein>
<dbReference type="OrthoDB" id="2770170at2"/>
<evidence type="ECO:0000313" key="3">
    <source>
        <dbReference type="EMBL" id="ANY73349.1"/>
    </source>
</evidence>
<reference evidence="3" key="1">
    <citation type="submission" date="2016-08" db="EMBL/GenBank/DDBJ databases">
        <title>Complete Genome Seqeunce of Paenibacillus sp. nov. IHBB 9852 from high altitute lake of Indian trans-Himalayas.</title>
        <authorList>
            <person name="Kiran S."/>
            <person name="Swarnkar M.K."/>
            <person name="Rana A."/>
            <person name="Tewari R."/>
            <person name="Gulati A."/>
        </authorList>
    </citation>
    <scope>NUCLEOTIDE SEQUENCE [LARGE SCALE GENOMIC DNA]</scope>
    <source>
        <strain evidence="3">IHBB 9852</strain>
    </source>
</reference>
<dbReference type="AlphaFoldDB" id="A0A1B2E097"/>
<dbReference type="KEGG" id="pib:BBD41_12575"/>
<keyword evidence="1" id="KW-1133">Transmembrane helix</keyword>
<gene>
    <name evidence="4" type="ORF">BBD40_27000</name>
    <name evidence="3" type="ORF">BBD41_12575</name>
</gene>
<keyword evidence="5" id="KW-1185">Reference proteome</keyword>